<keyword evidence="2" id="KW-0926">Vacuole</keyword>
<evidence type="ECO:0000313" key="10">
    <source>
        <dbReference type="Proteomes" id="UP000800041"/>
    </source>
</evidence>
<gene>
    <name evidence="9" type="ORF">K402DRAFT_85123</name>
</gene>
<feature type="compositionally biased region" description="Low complexity" evidence="6">
    <location>
        <begin position="292"/>
        <end position="305"/>
    </location>
</feature>
<feature type="region of interest" description="Disordered" evidence="6">
    <location>
        <begin position="716"/>
        <end position="768"/>
    </location>
</feature>
<comment type="subcellular location">
    <subcellularLocation>
        <location evidence="1">Vacuole membrane</location>
        <topology evidence="1">Multi-pass membrane protein</topology>
    </subcellularLocation>
</comment>
<evidence type="ECO:0000256" key="4">
    <source>
        <dbReference type="ARBA" id="ARBA00022989"/>
    </source>
</evidence>
<feature type="region of interest" description="Disordered" evidence="6">
    <location>
        <begin position="332"/>
        <end position="355"/>
    </location>
</feature>
<feature type="region of interest" description="Disordered" evidence="6">
    <location>
        <begin position="292"/>
        <end position="311"/>
    </location>
</feature>
<feature type="transmembrane region" description="Helical" evidence="7">
    <location>
        <begin position="856"/>
        <end position="877"/>
    </location>
</feature>
<evidence type="ECO:0000256" key="3">
    <source>
        <dbReference type="ARBA" id="ARBA00022692"/>
    </source>
</evidence>
<evidence type="ECO:0000259" key="8">
    <source>
        <dbReference type="PROSITE" id="PS51382"/>
    </source>
</evidence>
<dbReference type="PANTHER" id="PTHR46140">
    <property type="entry name" value="VACUOLAR TRANSPORTER CHAPERONE 1-RELATED"/>
    <property type="match status" value="1"/>
</dbReference>
<evidence type="ECO:0000256" key="1">
    <source>
        <dbReference type="ARBA" id="ARBA00004128"/>
    </source>
</evidence>
<keyword evidence="10" id="KW-1185">Reference proteome</keyword>
<dbReference type="PROSITE" id="PS51382">
    <property type="entry name" value="SPX"/>
    <property type="match status" value="1"/>
</dbReference>
<dbReference type="InterPro" id="IPR018966">
    <property type="entry name" value="VTC_domain"/>
</dbReference>
<dbReference type="AlphaFoldDB" id="A0A6G1H0X4"/>
<accession>A0A6G1H0X4</accession>
<dbReference type="InterPro" id="IPR004331">
    <property type="entry name" value="SPX_dom"/>
</dbReference>
<dbReference type="CDD" id="cd14474">
    <property type="entry name" value="SPX_YDR089W"/>
    <property type="match status" value="1"/>
</dbReference>
<evidence type="ECO:0000256" key="5">
    <source>
        <dbReference type="ARBA" id="ARBA00023136"/>
    </source>
</evidence>
<name>A0A6G1H0X4_9PEZI</name>
<evidence type="ECO:0000256" key="6">
    <source>
        <dbReference type="SAM" id="MobiDB-lite"/>
    </source>
</evidence>
<feature type="region of interest" description="Disordered" evidence="6">
    <location>
        <begin position="394"/>
        <end position="416"/>
    </location>
</feature>
<feature type="region of interest" description="Disordered" evidence="6">
    <location>
        <begin position="560"/>
        <end position="664"/>
    </location>
</feature>
<feature type="domain" description="SPX" evidence="8">
    <location>
        <begin position="1"/>
        <end position="163"/>
    </location>
</feature>
<protein>
    <recommendedName>
        <fullName evidence="8">SPX domain-containing protein</fullName>
    </recommendedName>
</protein>
<dbReference type="Pfam" id="PF09359">
    <property type="entry name" value="VTC"/>
    <property type="match status" value="1"/>
</dbReference>
<keyword evidence="3 7" id="KW-0812">Transmembrane</keyword>
<dbReference type="InterPro" id="IPR051572">
    <property type="entry name" value="VTC_Complex_Subunit"/>
</dbReference>
<organism evidence="9 10">
    <name type="scientific">Aulographum hederae CBS 113979</name>
    <dbReference type="NCBI Taxonomy" id="1176131"/>
    <lineage>
        <taxon>Eukaryota</taxon>
        <taxon>Fungi</taxon>
        <taxon>Dikarya</taxon>
        <taxon>Ascomycota</taxon>
        <taxon>Pezizomycotina</taxon>
        <taxon>Dothideomycetes</taxon>
        <taxon>Pleosporomycetidae</taxon>
        <taxon>Aulographales</taxon>
        <taxon>Aulographaceae</taxon>
    </lineage>
</organism>
<feature type="compositionally biased region" description="Low complexity" evidence="6">
    <location>
        <begin position="587"/>
        <end position="599"/>
    </location>
</feature>
<feature type="compositionally biased region" description="Polar residues" evidence="6">
    <location>
        <begin position="600"/>
        <end position="612"/>
    </location>
</feature>
<keyword evidence="5 7" id="KW-0472">Membrane</keyword>
<dbReference type="GO" id="GO:0006799">
    <property type="term" value="P:polyphosphate biosynthetic process"/>
    <property type="evidence" value="ECO:0007669"/>
    <property type="project" value="UniProtKB-ARBA"/>
</dbReference>
<dbReference type="EMBL" id="ML977156">
    <property type="protein sequence ID" value="KAF1986670.1"/>
    <property type="molecule type" value="Genomic_DNA"/>
</dbReference>
<feature type="transmembrane region" description="Helical" evidence="7">
    <location>
        <begin position="823"/>
        <end position="844"/>
    </location>
</feature>
<dbReference type="GO" id="GO:0000329">
    <property type="term" value="C:fungal-type vacuole membrane"/>
    <property type="evidence" value="ECO:0007669"/>
    <property type="project" value="TreeGrafter"/>
</dbReference>
<evidence type="ECO:0000256" key="2">
    <source>
        <dbReference type="ARBA" id="ARBA00022554"/>
    </source>
</evidence>
<feature type="transmembrane region" description="Helical" evidence="7">
    <location>
        <begin position="789"/>
        <end position="811"/>
    </location>
</feature>
<dbReference type="GO" id="GO:0033254">
    <property type="term" value="C:vacuolar transporter chaperone complex"/>
    <property type="evidence" value="ECO:0007669"/>
    <property type="project" value="TreeGrafter"/>
</dbReference>
<evidence type="ECO:0000313" key="9">
    <source>
        <dbReference type="EMBL" id="KAF1986670.1"/>
    </source>
</evidence>
<dbReference type="GO" id="GO:0016237">
    <property type="term" value="P:microautophagy"/>
    <property type="evidence" value="ECO:0007669"/>
    <property type="project" value="TreeGrafter"/>
</dbReference>
<dbReference type="PANTHER" id="PTHR46140:SF1">
    <property type="entry name" value="VACUOLAR TRANSPORTER CHAPERONE COMPLEX SUBUNIT 4-RELATED"/>
    <property type="match status" value="1"/>
</dbReference>
<sequence length="878" mass="98108">MKYGDTLRQRSIPAWGHYNIDYDDIKHLIKEHTTPGNGKAVSIPGQGSVSESKFEDLLYAIFCEQHQRIELFVKSKTGEIERRLDHLSQQLQRLRSSEQSNCSGVVPAKKLARYARIEEDTVKTGEEIRSLSRFVGAQRLGFSKLLKKYKKWTRSSGLERRLKEDILGKPGCLSKENLGYLLDHYTDLLQEVRSTIRSPAPFTTPKHTLSSGAITLQQREPSAAVISRIQAAVENGLDVDFDTTFATLPRGDKGSRAVYWVHIDHLVELQVLLLQKFRLYMSRTRVGRSYSSASSQVPSWKSSVSRNDSQQEKDDCYGFCIVDDEDAFAHKQSSSTISDTEDAVELNSRGSGSARWNSTQDANIIVDTTPNGAPKKMNAAVMAKVKRKHLPAFLNTSTPFPGRRPSTAISEDGSVASENDGAIDHVRTWLSEHDKVKPLAGVCAKRMRFVGLEIDQTHGQWATLDQSIFMKRSLADQLADNDWSITARKESFSFPHAVLEVRQEGQYMEDLVQLLDKSHLVERVRGFSLETHAVWVCCKPRSMTSPYWMPLLKRDIRKVPDNARVPPRRRMSAIANSPEPALSRPPSRSTSMMDNSSSTLMGQGSTPLSSPPATDDFQPPSRQAFKEKRKRSALRREHPLSKDTTASGPGGAQNRYWSEYDHPESGDEEDGYYIYVDPNASIKFPGQEVIEVVYGKFKSLLKPMSSRANETVISPDRAWSDGDESATSSDESPLLYRTQYGTATVPRPQRGKRKTLRFPWDTPENTKAPQHSLADELIFQHQARERLKLHIYVASVIVSLTVLSFGAILAATGRKRLRGEVDAGVLLSVVVSATSAAIGVGTMVSRQDRLSWWHRGAMLVVVSALSMADAALLAWVLT</sequence>
<dbReference type="InterPro" id="IPR042267">
    <property type="entry name" value="VTC_sf"/>
</dbReference>
<dbReference type="GO" id="GO:0042144">
    <property type="term" value="P:vacuole fusion, non-autophagic"/>
    <property type="evidence" value="ECO:0007669"/>
    <property type="project" value="TreeGrafter"/>
</dbReference>
<reference evidence="9" key="1">
    <citation type="journal article" date="2020" name="Stud. Mycol.">
        <title>101 Dothideomycetes genomes: a test case for predicting lifestyles and emergence of pathogens.</title>
        <authorList>
            <person name="Haridas S."/>
            <person name="Albert R."/>
            <person name="Binder M."/>
            <person name="Bloem J."/>
            <person name="Labutti K."/>
            <person name="Salamov A."/>
            <person name="Andreopoulos B."/>
            <person name="Baker S."/>
            <person name="Barry K."/>
            <person name="Bills G."/>
            <person name="Bluhm B."/>
            <person name="Cannon C."/>
            <person name="Castanera R."/>
            <person name="Culley D."/>
            <person name="Daum C."/>
            <person name="Ezra D."/>
            <person name="Gonzalez J."/>
            <person name="Henrissat B."/>
            <person name="Kuo A."/>
            <person name="Liang C."/>
            <person name="Lipzen A."/>
            <person name="Lutzoni F."/>
            <person name="Magnuson J."/>
            <person name="Mondo S."/>
            <person name="Nolan M."/>
            <person name="Ohm R."/>
            <person name="Pangilinan J."/>
            <person name="Park H.-J."/>
            <person name="Ramirez L."/>
            <person name="Alfaro M."/>
            <person name="Sun H."/>
            <person name="Tritt A."/>
            <person name="Yoshinaga Y."/>
            <person name="Zwiers L.-H."/>
            <person name="Turgeon B."/>
            <person name="Goodwin S."/>
            <person name="Spatafora J."/>
            <person name="Crous P."/>
            <person name="Grigoriev I."/>
        </authorList>
    </citation>
    <scope>NUCLEOTIDE SEQUENCE</scope>
    <source>
        <strain evidence="9">CBS 113979</strain>
    </source>
</reference>
<dbReference type="Proteomes" id="UP000800041">
    <property type="component" value="Unassembled WGS sequence"/>
</dbReference>
<keyword evidence="4 7" id="KW-1133">Transmembrane helix</keyword>
<dbReference type="Gene3D" id="3.20.100.30">
    <property type="entry name" value="VTC, catalytic tunnel domain"/>
    <property type="match status" value="1"/>
</dbReference>
<dbReference type="OrthoDB" id="5588846at2759"/>
<proteinExistence type="predicted"/>
<dbReference type="GO" id="GO:0007034">
    <property type="term" value="P:vacuolar transport"/>
    <property type="evidence" value="ECO:0007669"/>
    <property type="project" value="TreeGrafter"/>
</dbReference>
<evidence type="ECO:0000256" key="7">
    <source>
        <dbReference type="SAM" id="Phobius"/>
    </source>
</evidence>